<dbReference type="HAMAP" id="MF_00052_B">
    <property type="entry name" value="RNase_HII_B"/>
    <property type="match status" value="1"/>
</dbReference>
<evidence type="ECO:0000256" key="8">
    <source>
        <dbReference type="ARBA" id="ARBA00022490"/>
    </source>
</evidence>
<comment type="cofactor">
    <cofactor evidence="14 15">
        <name>Mn(2+)</name>
        <dbReference type="ChEBI" id="CHEBI:29035"/>
    </cofactor>
    <cofactor evidence="14 15">
        <name>Mg(2+)</name>
        <dbReference type="ChEBI" id="CHEBI:18420"/>
    </cofactor>
    <text evidence="14 15">Manganese or magnesium. Binds 1 divalent metal ion per monomer in the absence of substrate. May bind a second metal ion after substrate binding.</text>
</comment>
<keyword evidence="10 14" id="KW-0479">Metal-binding</keyword>
<keyword evidence="8 14" id="KW-0963">Cytoplasm</keyword>
<evidence type="ECO:0000256" key="12">
    <source>
        <dbReference type="ARBA" id="ARBA00022801"/>
    </source>
</evidence>
<dbReference type="NCBIfam" id="NF000594">
    <property type="entry name" value="PRK00015.1-1"/>
    <property type="match status" value="1"/>
</dbReference>
<evidence type="ECO:0000256" key="5">
    <source>
        <dbReference type="ARBA" id="ARBA00007383"/>
    </source>
</evidence>
<dbReference type="InterPro" id="IPR022898">
    <property type="entry name" value="RNase_HII"/>
</dbReference>
<evidence type="ECO:0000256" key="15">
    <source>
        <dbReference type="PROSITE-ProRule" id="PRU01319"/>
    </source>
</evidence>
<evidence type="ECO:0000256" key="9">
    <source>
        <dbReference type="ARBA" id="ARBA00022722"/>
    </source>
</evidence>
<keyword evidence="12 14" id="KW-0378">Hydrolase</keyword>
<keyword evidence="19" id="KW-1185">Reference proteome</keyword>
<keyword evidence="13 14" id="KW-0464">Manganese</keyword>
<dbReference type="SUPFAM" id="SSF53098">
    <property type="entry name" value="Ribonuclease H-like"/>
    <property type="match status" value="1"/>
</dbReference>
<dbReference type="InterPro" id="IPR001352">
    <property type="entry name" value="RNase_HII/HIII"/>
</dbReference>
<dbReference type="InterPro" id="IPR036397">
    <property type="entry name" value="RNaseH_sf"/>
</dbReference>
<evidence type="ECO:0000256" key="3">
    <source>
        <dbReference type="ARBA" id="ARBA00004065"/>
    </source>
</evidence>
<evidence type="ECO:0000256" key="10">
    <source>
        <dbReference type="ARBA" id="ARBA00022723"/>
    </source>
</evidence>
<name>A0ABM6ACM6_9BACL</name>
<evidence type="ECO:0000256" key="4">
    <source>
        <dbReference type="ARBA" id="ARBA00004496"/>
    </source>
</evidence>
<feature type="binding site" evidence="14 15">
    <location>
        <position position="79"/>
    </location>
    <ligand>
        <name>a divalent metal cation</name>
        <dbReference type="ChEBI" id="CHEBI:60240"/>
    </ligand>
</feature>
<gene>
    <name evidence="14" type="primary">rnhB</name>
    <name evidence="18" type="ORF">GS3922_10495</name>
</gene>
<dbReference type="Gene3D" id="3.30.420.10">
    <property type="entry name" value="Ribonuclease H-like superfamily/Ribonuclease H"/>
    <property type="match status" value="1"/>
</dbReference>
<dbReference type="EC" id="3.1.26.4" evidence="6 14"/>
<evidence type="ECO:0000256" key="1">
    <source>
        <dbReference type="ARBA" id="ARBA00000077"/>
    </source>
</evidence>
<feature type="binding site" evidence="14 15">
    <location>
        <position position="78"/>
    </location>
    <ligand>
        <name>a divalent metal cation</name>
        <dbReference type="ChEBI" id="CHEBI:60240"/>
    </ligand>
</feature>
<evidence type="ECO:0000313" key="18">
    <source>
        <dbReference type="EMBL" id="AMX84056.1"/>
    </source>
</evidence>
<dbReference type="PROSITE" id="PS51975">
    <property type="entry name" value="RNASE_H_2"/>
    <property type="match status" value="1"/>
</dbReference>
<dbReference type="RefSeq" id="WP_063166312.1">
    <property type="nucleotide sequence ID" value="NZ_CP014342.1"/>
</dbReference>
<organism evidence="18 19">
    <name type="scientific">Geobacillus subterraneus</name>
    <dbReference type="NCBI Taxonomy" id="129338"/>
    <lineage>
        <taxon>Bacteria</taxon>
        <taxon>Bacillati</taxon>
        <taxon>Bacillota</taxon>
        <taxon>Bacilli</taxon>
        <taxon>Bacillales</taxon>
        <taxon>Anoxybacillaceae</taxon>
        <taxon>Geobacillus</taxon>
    </lineage>
</organism>
<protein>
    <recommendedName>
        <fullName evidence="7 14">Ribonuclease HII</fullName>
        <shortName evidence="14">RNase HII</shortName>
        <ecNumber evidence="6 14">3.1.26.4</ecNumber>
    </recommendedName>
</protein>
<dbReference type="PANTHER" id="PTHR10954:SF18">
    <property type="entry name" value="RIBONUCLEASE HII"/>
    <property type="match status" value="1"/>
</dbReference>
<feature type="binding site" evidence="14 15">
    <location>
        <position position="170"/>
    </location>
    <ligand>
        <name>a divalent metal cation</name>
        <dbReference type="ChEBI" id="CHEBI:60240"/>
    </ligand>
</feature>
<evidence type="ECO:0000256" key="11">
    <source>
        <dbReference type="ARBA" id="ARBA00022759"/>
    </source>
</evidence>
<dbReference type="Pfam" id="PF01351">
    <property type="entry name" value="RNase_HII"/>
    <property type="match status" value="1"/>
</dbReference>
<comment type="cofactor">
    <cofactor evidence="2">
        <name>Mg(2+)</name>
        <dbReference type="ChEBI" id="CHEBI:18420"/>
    </cofactor>
</comment>
<dbReference type="InterPro" id="IPR024567">
    <property type="entry name" value="RNase_HII/HIII_dom"/>
</dbReference>
<dbReference type="EMBL" id="CP014342">
    <property type="protein sequence ID" value="AMX84056.1"/>
    <property type="molecule type" value="Genomic_DNA"/>
</dbReference>
<dbReference type="PANTHER" id="PTHR10954">
    <property type="entry name" value="RIBONUCLEASE H2 SUBUNIT A"/>
    <property type="match status" value="1"/>
</dbReference>
<feature type="domain" description="RNase H type-2" evidence="17">
    <location>
        <begin position="72"/>
        <end position="260"/>
    </location>
</feature>
<evidence type="ECO:0000313" key="19">
    <source>
        <dbReference type="Proteomes" id="UP000076226"/>
    </source>
</evidence>
<accession>A0ABM6ACM6</accession>
<sequence>MKQYTVKEIEALLPELGGESDPRWEMLRRDERKSVQALLARFIRQKEREKAARQRWEELMRHERELYAAGIERIAGIDEAGRGPLAGPIVAAAVILPKDAYLPGLDDSKRLTPAKREALFAQIEACAVAIGVSIVSAAEIDEWNIYEATRQAMAKAVAALSPPPEHLLVDAMAVPCALPQQRLVKGDANSASIAAASIIAKVTRDRWMHELDRRYPQYGFARHMGYGTPEHLAAIRRYGVTEEHRRSFAPVREALDVRHSGQGAF</sequence>
<reference evidence="18 19" key="1">
    <citation type="submission" date="2016-02" db="EMBL/GenBank/DDBJ databases">
        <title>Complete genome sequence of Geobacillus subterraneus KCTC 3922T.</title>
        <authorList>
            <person name="Lee D.-W."/>
            <person name="Lee Y.-J."/>
            <person name="Lee S.-J."/>
            <person name="Park G.-S."/>
            <person name="Lee S.-J."/>
            <person name="Shin J.-H."/>
        </authorList>
    </citation>
    <scope>NUCLEOTIDE SEQUENCE [LARGE SCALE GENOMIC DNA]</scope>
    <source>
        <strain evidence="18 19">KCTC 3922</strain>
    </source>
</reference>
<evidence type="ECO:0000256" key="7">
    <source>
        <dbReference type="ARBA" id="ARBA00019179"/>
    </source>
</evidence>
<keyword evidence="9 14" id="KW-0540">Nuclease</keyword>
<evidence type="ECO:0000256" key="16">
    <source>
        <dbReference type="RuleBase" id="RU003515"/>
    </source>
</evidence>
<comment type="function">
    <text evidence="3 14 16">Endonuclease that specifically degrades the RNA of RNA-DNA hybrids.</text>
</comment>
<evidence type="ECO:0000256" key="13">
    <source>
        <dbReference type="ARBA" id="ARBA00023211"/>
    </source>
</evidence>
<evidence type="ECO:0000256" key="14">
    <source>
        <dbReference type="HAMAP-Rule" id="MF_00052"/>
    </source>
</evidence>
<keyword evidence="11 14" id="KW-0255">Endonuclease</keyword>
<evidence type="ECO:0000259" key="17">
    <source>
        <dbReference type="PROSITE" id="PS51975"/>
    </source>
</evidence>
<proteinExistence type="inferred from homology"/>
<comment type="subcellular location">
    <subcellularLocation>
        <location evidence="4 14">Cytoplasm</location>
    </subcellularLocation>
</comment>
<dbReference type="NCBIfam" id="NF000595">
    <property type="entry name" value="PRK00015.1-3"/>
    <property type="match status" value="1"/>
</dbReference>
<evidence type="ECO:0000256" key="2">
    <source>
        <dbReference type="ARBA" id="ARBA00001946"/>
    </source>
</evidence>
<evidence type="ECO:0000256" key="6">
    <source>
        <dbReference type="ARBA" id="ARBA00012180"/>
    </source>
</evidence>
<dbReference type="CDD" id="cd07182">
    <property type="entry name" value="RNase_HII_bacteria_HII_like"/>
    <property type="match status" value="1"/>
</dbReference>
<comment type="similarity">
    <text evidence="5 14 16">Belongs to the RNase HII family.</text>
</comment>
<dbReference type="Proteomes" id="UP000076226">
    <property type="component" value="Chromosome"/>
</dbReference>
<comment type="catalytic activity">
    <reaction evidence="1 14 15 16">
        <text>Endonucleolytic cleavage to 5'-phosphomonoester.</text>
        <dbReference type="EC" id="3.1.26.4"/>
    </reaction>
</comment>
<dbReference type="InterPro" id="IPR012337">
    <property type="entry name" value="RNaseH-like_sf"/>
</dbReference>